<dbReference type="HOGENOM" id="CLU_3044189_0_0_9"/>
<evidence type="ECO:0000313" key="2">
    <source>
        <dbReference type="Proteomes" id="UP000005384"/>
    </source>
</evidence>
<dbReference type="Proteomes" id="UP000005384">
    <property type="component" value="Unassembled WGS sequence"/>
</dbReference>
<protein>
    <submittedName>
        <fullName evidence="1">Uncharacterized protein</fullName>
    </submittedName>
</protein>
<accession>G5IKZ9</accession>
<gene>
    <name evidence="1" type="ORF">HMPREF9473_04177</name>
</gene>
<organism evidence="1 2">
    <name type="scientific">Hungatella hathewayi WAL-18680</name>
    <dbReference type="NCBI Taxonomy" id="742737"/>
    <lineage>
        <taxon>Bacteria</taxon>
        <taxon>Bacillati</taxon>
        <taxon>Bacillota</taxon>
        <taxon>Clostridia</taxon>
        <taxon>Lachnospirales</taxon>
        <taxon>Lachnospiraceae</taxon>
        <taxon>Hungatella</taxon>
    </lineage>
</organism>
<name>G5IKZ9_9FIRM</name>
<keyword evidence="2" id="KW-1185">Reference proteome</keyword>
<dbReference type="AlphaFoldDB" id="G5IKZ9"/>
<comment type="caution">
    <text evidence="1">The sequence shown here is derived from an EMBL/GenBank/DDBJ whole genome shotgun (WGS) entry which is preliminary data.</text>
</comment>
<dbReference type="EMBL" id="ADLN01000117">
    <property type="protein sequence ID" value="EHI57838.1"/>
    <property type="molecule type" value="Genomic_DNA"/>
</dbReference>
<proteinExistence type="predicted"/>
<evidence type="ECO:0000313" key="1">
    <source>
        <dbReference type="EMBL" id="EHI57838.1"/>
    </source>
</evidence>
<reference evidence="1 2" key="1">
    <citation type="submission" date="2011-08" db="EMBL/GenBank/DDBJ databases">
        <title>The Genome Sequence of Clostridium hathewayi WAL-18680.</title>
        <authorList>
            <consortium name="The Broad Institute Genome Sequencing Platform"/>
            <person name="Earl A."/>
            <person name="Ward D."/>
            <person name="Feldgarden M."/>
            <person name="Gevers D."/>
            <person name="Finegold S.M."/>
            <person name="Summanen P.H."/>
            <person name="Molitoris D.R."/>
            <person name="Song M."/>
            <person name="Daigneault M."/>
            <person name="Allen-Vercoe E."/>
            <person name="Young S.K."/>
            <person name="Zeng Q."/>
            <person name="Gargeya S."/>
            <person name="Fitzgerald M."/>
            <person name="Haas B."/>
            <person name="Abouelleil A."/>
            <person name="Alvarado L."/>
            <person name="Arachchi H.M."/>
            <person name="Berlin A."/>
            <person name="Brown A."/>
            <person name="Chapman S.B."/>
            <person name="Chen Z."/>
            <person name="Dunbar C."/>
            <person name="Freedman E."/>
            <person name="Gearin G."/>
            <person name="Gellesch M."/>
            <person name="Goldberg J."/>
            <person name="Griggs A."/>
            <person name="Gujja S."/>
            <person name="Heiman D."/>
            <person name="Howarth C."/>
            <person name="Larson L."/>
            <person name="Lui A."/>
            <person name="MacDonald P.J.P."/>
            <person name="Montmayeur A."/>
            <person name="Murphy C."/>
            <person name="Neiman D."/>
            <person name="Pearson M."/>
            <person name="Priest M."/>
            <person name="Roberts A."/>
            <person name="Saif S."/>
            <person name="Shea T."/>
            <person name="Shenoy N."/>
            <person name="Sisk P."/>
            <person name="Stolte C."/>
            <person name="Sykes S."/>
            <person name="Wortman J."/>
            <person name="Nusbaum C."/>
            <person name="Birren B."/>
        </authorList>
    </citation>
    <scope>NUCLEOTIDE SEQUENCE [LARGE SCALE GENOMIC DNA]</scope>
    <source>
        <strain evidence="1 2">WAL-18680</strain>
    </source>
</reference>
<sequence length="54" mass="6036">MPSRVKKTDMPGRLCVFWHIRFQIAGMILHAGELVFHLGDFLLLGLLCGIPALC</sequence>